<dbReference type="EMBL" id="CP032050">
    <property type="protein sequence ID" value="AYN67746.1"/>
    <property type="molecule type" value="Genomic_DNA"/>
</dbReference>
<evidence type="ECO:0000313" key="8">
    <source>
        <dbReference type="Proteomes" id="UP000276309"/>
    </source>
</evidence>
<reference evidence="7 8" key="1">
    <citation type="submission" date="2018-08" db="EMBL/GenBank/DDBJ databases">
        <title>The reduced genetic potential of extracellular carbohydrate catabolism in Euzebyella marina RN62, a Flavobacteriia bacterium isolated from the hadal water.</title>
        <authorList>
            <person name="Xue C."/>
        </authorList>
    </citation>
    <scope>NUCLEOTIDE SEQUENCE [LARGE SCALE GENOMIC DNA]</scope>
    <source>
        <strain evidence="7 8">RN62</strain>
    </source>
</reference>
<dbReference type="KEGG" id="emar:D1013_10360"/>
<dbReference type="InterPro" id="IPR036291">
    <property type="entry name" value="NAD(P)-bd_dom_sf"/>
</dbReference>
<dbReference type="InterPro" id="IPR002328">
    <property type="entry name" value="ADH_Zn_CS"/>
</dbReference>
<evidence type="ECO:0000256" key="3">
    <source>
        <dbReference type="ARBA" id="ARBA00022833"/>
    </source>
</evidence>
<evidence type="ECO:0000256" key="5">
    <source>
        <dbReference type="RuleBase" id="RU361277"/>
    </source>
</evidence>
<dbReference type="PROSITE" id="PS00059">
    <property type="entry name" value="ADH_ZINC"/>
    <property type="match status" value="1"/>
</dbReference>
<feature type="domain" description="Enoyl reductase (ER)" evidence="6">
    <location>
        <begin position="14"/>
        <end position="344"/>
    </location>
</feature>
<comment type="similarity">
    <text evidence="5">Belongs to the zinc-containing alcohol dehydrogenase family.</text>
</comment>
<keyword evidence="2 5" id="KW-0479">Metal-binding</keyword>
<name>A0A3G2L679_9FLAO</name>
<dbReference type="SUPFAM" id="SSF51735">
    <property type="entry name" value="NAD(P)-binding Rossmann-fold domains"/>
    <property type="match status" value="1"/>
</dbReference>
<comment type="cofactor">
    <cofactor evidence="1 5">
        <name>Zn(2+)</name>
        <dbReference type="ChEBI" id="CHEBI:29105"/>
    </cofactor>
</comment>
<dbReference type="Proteomes" id="UP000276309">
    <property type="component" value="Chromosome"/>
</dbReference>
<dbReference type="InterPro" id="IPR020843">
    <property type="entry name" value="ER"/>
</dbReference>
<dbReference type="Pfam" id="PF08240">
    <property type="entry name" value="ADH_N"/>
    <property type="match status" value="1"/>
</dbReference>
<dbReference type="InterPro" id="IPR013154">
    <property type="entry name" value="ADH-like_N"/>
</dbReference>
<keyword evidence="3 5" id="KW-0862">Zinc</keyword>
<proteinExistence type="inferred from homology"/>
<gene>
    <name evidence="7" type="ORF">D1013_10360</name>
</gene>
<dbReference type="GO" id="GO:0008270">
    <property type="term" value="F:zinc ion binding"/>
    <property type="evidence" value="ECO:0007669"/>
    <property type="project" value="InterPro"/>
</dbReference>
<dbReference type="GO" id="GO:0008106">
    <property type="term" value="F:alcohol dehydrogenase (NADP+) activity"/>
    <property type="evidence" value="ECO:0007669"/>
    <property type="project" value="UniProtKB-ARBA"/>
</dbReference>
<dbReference type="SMART" id="SM00829">
    <property type="entry name" value="PKS_ER"/>
    <property type="match status" value="1"/>
</dbReference>
<sequence>MIMTEIKAYAAASKEDDLKPYKLERRELTPDDVKIDILYCGVCHSDLHQVRNDWKNSVYPVVPGHEIIGKVMSVGDHVENFKEGDLVGVGCLVDSCQECSSCKDDLEQFCENGATFTYNSPDKHLGGHTFGGYSEAVVVDKKFVLKVPENIDAKAAAPLLCAGITTWSPLANWGVKKGDKVGVIGLGGLGHMGIKFAHALEAHTVMITTSPDKSEDAKSLGADEVLISKDEDQMKKHAGSFDFLLNTIPVGHDMNPYVGLLKRDATMVLVGAIEPLEPLHGGGIVMGRKRIAGSLIGGIKETQEMLDFCGEHNVVADIEMINIQDINEAYDRLQKSDVKYRFVIDMKSLKES</sequence>
<dbReference type="InterPro" id="IPR013149">
    <property type="entry name" value="ADH-like_C"/>
</dbReference>
<evidence type="ECO:0000256" key="4">
    <source>
        <dbReference type="ARBA" id="ARBA00023002"/>
    </source>
</evidence>
<dbReference type="Pfam" id="PF00107">
    <property type="entry name" value="ADH_zinc_N"/>
    <property type="match status" value="1"/>
</dbReference>
<evidence type="ECO:0000259" key="6">
    <source>
        <dbReference type="SMART" id="SM00829"/>
    </source>
</evidence>
<keyword evidence="4" id="KW-0560">Oxidoreductase</keyword>
<keyword evidence="8" id="KW-1185">Reference proteome</keyword>
<dbReference type="InterPro" id="IPR011032">
    <property type="entry name" value="GroES-like_sf"/>
</dbReference>
<dbReference type="AlphaFoldDB" id="A0A3G2L679"/>
<dbReference type="OrthoDB" id="9806940at2"/>
<dbReference type="InterPro" id="IPR047109">
    <property type="entry name" value="CAD-like"/>
</dbReference>
<protein>
    <submittedName>
        <fullName evidence="7">NAD(P)-dependent alcohol dehydrogenase</fullName>
    </submittedName>
</protein>
<dbReference type="Gene3D" id="3.90.180.10">
    <property type="entry name" value="Medium-chain alcohol dehydrogenases, catalytic domain"/>
    <property type="match status" value="1"/>
</dbReference>
<dbReference type="PANTHER" id="PTHR42683">
    <property type="entry name" value="ALDEHYDE REDUCTASE"/>
    <property type="match status" value="1"/>
</dbReference>
<dbReference type="CDD" id="cd05283">
    <property type="entry name" value="CAD1"/>
    <property type="match status" value="1"/>
</dbReference>
<accession>A0A3G2L679</accession>
<evidence type="ECO:0000256" key="2">
    <source>
        <dbReference type="ARBA" id="ARBA00022723"/>
    </source>
</evidence>
<evidence type="ECO:0000256" key="1">
    <source>
        <dbReference type="ARBA" id="ARBA00001947"/>
    </source>
</evidence>
<dbReference type="SUPFAM" id="SSF50129">
    <property type="entry name" value="GroES-like"/>
    <property type="match status" value="1"/>
</dbReference>
<organism evidence="7 8">
    <name type="scientific">Euzebyella marina</name>
    <dbReference type="NCBI Taxonomy" id="1761453"/>
    <lineage>
        <taxon>Bacteria</taxon>
        <taxon>Pseudomonadati</taxon>
        <taxon>Bacteroidota</taxon>
        <taxon>Flavobacteriia</taxon>
        <taxon>Flavobacteriales</taxon>
        <taxon>Flavobacteriaceae</taxon>
        <taxon>Euzebyella</taxon>
    </lineage>
</organism>
<evidence type="ECO:0000313" key="7">
    <source>
        <dbReference type="EMBL" id="AYN67746.1"/>
    </source>
</evidence>
<dbReference type="Gene3D" id="3.40.50.720">
    <property type="entry name" value="NAD(P)-binding Rossmann-like Domain"/>
    <property type="match status" value="1"/>
</dbReference>
<dbReference type="FunFam" id="3.40.50.720:FF:000022">
    <property type="entry name" value="Cinnamyl alcohol dehydrogenase"/>
    <property type="match status" value="1"/>
</dbReference>